<keyword evidence="3" id="KW-0540">Nuclease</keyword>
<reference evidence="3 4" key="1">
    <citation type="submission" date="2023-03" db="EMBL/GenBank/DDBJ databases">
        <title>Bacillus Genome Sequencing.</title>
        <authorList>
            <person name="Dunlap C."/>
        </authorList>
    </citation>
    <scope>NUCLEOTIDE SEQUENCE [LARGE SCALE GENOMIC DNA]</scope>
    <source>
        <strain evidence="3 4">B-23453</strain>
    </source>
</reference>
<dbReference type="PANTHER" id="PTHR30015">
    <property type="entry name" value="MRR RESTRICTION SYSTEM PROTEIN"/>
    <property type="match status" value="1"/>
</dbReference>
<evidence type="ECO:0000259" key="2">
    <source>
        <dbReference type="Pfam" id="PF04471"/>
    </source>
</evidence>
<dbReference type="Pfam" id="PF04471">
    <property type="entry name" value="Mrr_cat"/>
    <property type="match status" value="1"/>
</dbReference>
<dbReference type="InterPro" id="IPR007560">
    <property type="entry name" value="Restrct_endonuc_IV_Mrr"/>
</dbReference>
<dbReference type="PANTHER" id="PTHR30015:SF6">
    <property type="entry name" value="SLL1429 PROTEIN"/>
    <property type="match status" value="1"/>
</dbReference>
<gene>
    <name evidence="3" type="ORF">P4T90_05535</name>
</gene>
<evidence type="ECO:0000313" key="4">
    <source>
        <dbReference type="Proteomes" id="UP001341444"/>
    </source>
</evidence>
<dbReference type="Gene3D" id="3.40.1350.10">
    <property type="match status" value="1"/>
</dbReference>
<comment type="caution">
    <text evidence="3">The sequence shown here is derived from an EMBL/GenBank/DDBJ whole genome shotgun (WGS) entry which is preliminary data.</text>
</comment>
<keyword evidence="1" id="KW-1133">Transmembrane helix</keyword>
<keyword evidence="4" id="KW-1185">Reference proteome</keyword>
<feature type="domain" description="Restriction endonuclease type IV Mrr" evidence="2">
    <location>
        <begin position="75"/>
        <end position="181"/>
    </location>
</feature>
<name>A0ABU6MD09_9BACI</name>
<dbReference type="SUPFAM" id="SSF52980">
    <property type="entry name" value="Restriction endonuclease-like"/>
    <property type="match status" value="1"/>
</dbReference>
<keyword evidence="3" id="KW-0255">Endonuclease</keyword>
<keyword evidence="1" id="KW-0472">Membrane</keyword>
<dbReference type="EMBL" id="JARMAB010000006">
    <property type="protein sequence ID" value="MED1202553.1"/>
    <property type="molecule type" value="Genomic_DNA"/>
</dbReference>
<proteinExistence type="predicted"/>
<sequence length="194" mass="22447">MTRVRTRKKVAKKQYTTYAAIGLVIFIFLTETEEGQHILTWLFNILLIGILGYGYYRFFLRKKRFTHIVDLKEVDTMDGLEFERYLVPLFECIGYNAEVTKGSGDYGADLIIKKKRKKYVVQAKRYSSSIGVSAIQQVVGAIGYYKANGGMVVTNQYFTPAAEELAKHNRIRLIDRDELSFMIKKYQGGLNKWR</sequence>
<dbReference type="InterPro" id="IPR052906">
    <property type="entry name" value="Type_IV_Methyl-Rstrct_Enzyme"/>
</dbReference>
<keyword evidence="1" id="KW-0812">Transmembrane</keyword>
<feature type="transmembrane region" description="Helical" evidence="1">
    <location>
        <begin position="15"/>
        <end position="32"/>
    </location>
</feature>
<dbReference type="InterPro" id="IPR011856">
    <property type="entry name" value="tRNA_endonuc-like_dom_sf"/>
</dbReference>
<evidence type="ECO:0000256" key="1">
    <source>
        <dbReference type="SAM" id="Phobius"/>
    </source>
</evidence>
<dbReference type="Proteomes" id="UP001341444">
    <property type="component" value="Unassembled WGS sequence"/>
</dbReference>
<dbReference type="RefSeq" id="WP_083953109.1">
    <property type="nucleotide sequence ID" value="NZ_JARMAB010000006.1"/>
</dbReference>
<dbReference type="InterPro" id="IPR011335">
    <property type="entry name" value="Restrct_endonuc-II-like"/>
</dbReference>
<feature type="transmembrane region" description="Helical" evidence="1">
    <location>
        <begin position="38"/>
        <end position="56"/>
    </location>
</feature>
<dbReference type="GO" id="GO:0004519">
    <property type="term" value="F:endonuclease activity"/>
    <property type="evidence" value="ECO:0007669"/>
    <property type="project" value="UniProtKB-KW"/>
</dbReference>
<keyword evidence="3" id="KW-0378">Hydrolase</keyword>
<accession>A0ABU6MD09</accession>
<evidence type="ECO:0000313" key="3">
    <source>
        <dbReference type="EMBL" id="MED1202553.1"/>
    </source>
</evidence>
<organism evidence="3 4">
    <name type="scientific">Heyndrickxia acidicola</name>
    <dbReference type="NCBI Taxonomy" id="209389"/>
    <lineage>
        <taxon>Bacteria</taxon>
        <taxon>Bacillati</taxon>
        <taxon>Bacillota</taxon>
        <taxon>Bacilli</taxon>
        <taxon>Bacillales</taxon>
        <taxon>Bacillaceae</taxon>
        <taxon>Heyndrickxia</taxon>
    </lineage>
</organism>
<protein>
    <submittedName>
        <fullName evidence="3">Restriction endonuclease</fullName>
    </submittedName>
</protein>